<keyword evidence="2" id="KW-1185">Reference proteome</keyword>
<evidence type="ECO:0000313" key="2">
    <source>
        <dbReference type="Proteomes" id="UP000035352"/>
    </source>
</evidence>
<protein>
    <recommendedName>
        <fullName evidence="3">YD repeat-containing protein</fullName>
    </recommendedName>
</protein>
<organism evidence="1 2">
    <name type="scientific">Caldimonas brevitalea</name>
    <dbReference type="NCBI Taxonomy" id="413882"/>
    <lineage>
        <taxon>Bacteria</taxon>
        <taxon>Pseudomonadati</taxon>
        <taxon>Pseudomonadota</taxon>
        <taxon>Betaproteobacteria</taxon>
        <taxon>Burkholderiales</taxon>
        <taxon>Sphaerotilaceae</taxon>
        <taxon>Caldimonas</taxon>
    </lineage>
</organism>
<dbReference type="EMBL" id="CP011371">
    <property type="protein sequence ID" value="AKJ30177.1"/>
    <property type="molecule type" value="Genomic_DNA"/>
</dbReference>
<proteinExistence type="predicted"/>
<dbReference type="STRING" id="413882.AAW51_3486"/>
<dbReference type="KEGG" id="pbh:AAW51_3486"/>
<name>A0A0G3BL89_9BURK</name>
<evidence type="ECO:0008006" key="3">
    <source>
        <dbReference type="Google" id="ProtNLM"/>
    </source>
</evidence>
<dbReference type="RefSeq" id="WP_083438376.1">
    <property type="nucleotide sequence ID" value="NZ_CP011371.1"/>
</dbReference>
<dbReference type="Proteomes" id="UP000035352">
    <property type="component" value="Chromosome"/>
</dbReference>
<sequence length="86" mass="8915">MRTQDAALGAPNRGREPAGFFRTTIPALILSVAAVGFTGPAGAASVTYTYDVLGRVKTVQYSTGVLITYSYDAAGNRTSVVTTVPS</sequence>
<dbReference type="AlphaFoldDB" id="A0A0G3BL89"/>
<gene>
    <name evidence="1" type="ORF">AAW51_3486</name>
</gene>
<dbReference type="OrthoDB" id="8781746at2"/>
<reference evidence="1 2" key="1">
    <citation type="submission" date="2015-05" db="EMBL/GenBank/DDBJ databases">
        <authorList>
            <person name="Tang B."/>
            <person name="Yu Y."/>
        </authorList>
    </citation>
    <scope>NUCLEOTIDE SEQUENCE [LARGE SCALE GENOMIC DNA]</scope>
    <source>
        <strain evidence="1 2">DSM 7029</strain>
    </source>
</reference>
<dbReference type="Gene3D" id="2.180.10.10">
    <property type="entry name" value="RHS repeat-associated core"/>
    <property type="match status" value="1"/>
</dbReference>
<accession>A0A0G3BL89</accession>
<evidence type="ECO:0000313" key="1">
    <source>
        <dbReference type="EMBL" id="AKJ30177.1"/>
    </source>
</evidence>